<dbReference type="Pfam" id="PF00046">
    <property type="entry name" value="Homeodomain"/>
    <property type="match status" value="1"/>
</dbReference>
<dbReference type="CDD" id="cd00086">
    <property type="entry name" value="homeodomain"/>
    <property type="match status" value="1"/>
</dbReference>
<dbReference type="Proteomes" id="UP000030745">
    <property type="component" value="Unassembled WGS sequence"/>
</dbReference>
<dbReference type="PROSITE" id="PS50071">
    <property type="entry name" value="HOMEOBOX_2"/>
    <property type="match status" value="1"/>
</dbReference>
<keyword evidence="1 2" id="KW-0238">DNA-binding</keyword>
<comment type="subcellular location">
    <subcellularLocation>
        <location evidence="1 2">Nucleus</location>
    </subcellularLocation>
</comment>
<keyword evidence="1 2" id="KW-0371">Homeobox</keyword>
<sequence length="214" mass="23545">METSEPQRPADDGPRKATGSRLTAAQVEYLVSQRDEHGITYRAEHKEAREAIAKHLNLDVAQMHVWFKNHRVRDPALKVEAQPASAKIKKRRRSTADPAAAEHDAAEPKRSLADRPPLRLSEPILRPPSSFPEPSAEPAQDALALAAHKRILTDLDTLHALGFSSMLALHNEAIDIGSYDVRGPLAFLKDLTAANKLYPELREANPPNTAGSPQ</sequence>
<dbReference type="EMBL" id="KK583235">
    <property type="protein sequence ID" value="KDO25082.1"/>
    <property type="molecule type" value="Genomic_DNA"/>
</dbReference>
<keyword evidence="6" id="KW-1185">Reference proteome</keyword>
<reference evidence="5 6" key="1">
    <citation type="journal article" date="2013" name="PLoS Genet.">
        <title>Distinctive expansion of potential virulence genes in the genome of the oomycete fish pathogen Saprolegnia parasitica.</title>
        <authorList>
            <person name="Jiang R.H."/>
            <person name="de Bruijn I."/>
            <person name="Haas B.J."/>
            <person name="Belmonte R."/>
            <person name="Lobach L."/>
            <person name="Christie J."/>
            <person name="van den Ackerveken G."/>
            <person name="Bottin A."/>
            <person name="Bulone V."/>
            <person name="Diaz-Moreno S.M."/>
            <person name="Dumas B."/>
            <person name="Fan L."/>
            <person name="Gaulin E."/>
            <person name="Govers F."/>
            <person name="Grenville-Briggs L.J."/>
            <person name="Horner N.R."/>
            <person name="Levin J.Z."/>
            <person name="Mammella M."/>
            <person name="Meijer H.J."/>
            <person name="Morris P."/>
            <person name="Nusbaum C."/>
            <person name="Oome S."/>
            <person name="Phillips A.J."/>
            <person name="van Rooyen D."/>
            <person name="Rzeszutek E."/>
            <person name="Saraiva M."/>
            <person name="Secombes C.J."/>
            <person name="Seidl M.F."/>
            <person name="Snel B."/>
            <person name="Stassen J.H."/>
            <person name="Sykes S."/>
            <person name="Tripathy S."/>
            <person name="van den Berg H."/>
            <person name="Vega-Arreguin J.C."/>
            <person name="Wawra S."/>
            <person name="Young S.K."/>
            <person name="Zeng Q."/>
            <person name="Dieguez-Uribeondo J."/>
            <person name="Russ C."/>
            <person name="Tyler B.M."/>
            <person name="van West P."/>
        </authorList>
    </citation>
    <scope>NUCLEOTIDE SEQUENCE [LARGE SCALE GENOMIC DNA]</scope>
    <source>
        <strain evidence="5 6">CBS 223.65</strain>
    </source>
</reference>
<keyword evidence="1 2" id="KW-0539">Nucleus</keyword>
<name>A0A067CE42_SAPPC</name>
<dbReference type="GO" id="GO:0003677">
    <property type="term" value="F:DNA binding"/>
    <property type="evidence" value="ECO:0007669"/>
    <property type="project" value="UniProtKB-UniRule"/>
</dbReference>
<feature type="region of interest" description="Disordered" evidence="3">
    <location>
        <begin position="79"/>
        <end position="139"/>
    </location>
</feature>
<evidence type="ECO:0000256" key="3">
    <source>
        <dbReference type="SAM" id="MobiDB-lite"/>
    </source>
</evidence>
<evidence type="ECO:0000259" key="4">
    <source>
        <dbReference type="PROSITE" id="PS50071"/>
    </source>
</evidence>
<dbReference type="InterPro" id="IPR001356">
    <property type="entry name" value="HD"/>
</dbReference>
<dbReference type="RefSeq" id="XP_012204156.1">
    <property type="nucleotide sequence ID" value="XM_012348766.1"/>
</dbReference>
<evidence type="ECO:0000256" key="2">
    <source>
        <dbReference type="RuleBase" id="RU000682"/>
    </source>
</evidence>
<organism evidence="5 6">
    <name type="scientific">Saprolegnia parasitica (strain CBS 223.65)</name>
    <dbReference type="NCBI Taxonomy" id="695850"/>
    <lineage>
        <taxon>Eukaryota</taxon>
        <taxon>Sar</taxon>
        <taxon>Stramenopiles</taxon>
        <taxon>Oomycota</taxon>
        <taxon>Saprolegniomycetes</taxon>
        <taxon>Saprolegniales</taxon>
        <taxon>Saprolegniaceae</taxon>
        <taxon>Saprolegnia</taxon>
    </lineage>
</organism>
<feature type="compositionally biased region" description="Basic and acidic residues" evidence="3">
    <location>
        <begin position="100"/>
        <end position="117"/>
    </location>
</feature>
<evidence type="ECO:0000313" key="6">
    <source>
        <dbReference type="Proteomes" id="UP000030745"/>
    </source>
</evidence>
<dbReference type="Gene3D" id="1.10.10.60">
    <property type="entry name" value="Homeodomain-like"/>
    <property type="match status" value="1"/>
</dbReference>
<evidence type="ECO:0000313" key="5">
    <source>
        <dbReference type="EMBL" id="KDO25082.1"/>
    </source>
</evidence>
<feature type="region of interest" description="Disordered" evidence="3">
    <location>
        <begin position="1"/>
        <end position="23"/>
    </location>
</feature>
<accession>A0A067CE42</accession>
<dbReference type="KEGG" id="spar:SPRG_09223"/>
<dbReference type="OMA" id="TYRAEHK"/>
<feature type="DNA-binding region" description="Homeobox" evidence="1">
    <location>
        <begin position="15"/>
        <end position="78"/>
    </location>
</feature>
<dbReference type="InterPro" id="IPR009057">
    <property type="entry name" value="Homeodomain-like_sf"/>
</dbReference>
<dbReference type="VEuPathDB" id="FungiDB:SPRG_09223"/>
<gene>
    <name evidence="5" type="ORF">SPRG_09223</name>
</gene>
<protein>
    <recommendedName>
        <fullName evidence="4">Homeobox domain-containing protein</fullName>
    </recommendedName>
</protein>
<feature type="domain" description="Homeobox" evidence="4">
    <location>
        <begin position="13"/>
        <end position="77"/>
    </location>
</feature>
<dbReference type="OrthoDB" id="10369149at2759"/>
<dbReference type="GO" id="GO:0005634">
    <property type="term" value="C:nucleus"/>
    <property type="evidence" value="ECO:0007669"/>
    <property type="project" value="UniProtKB-SubCell"/>
</dbReference>
<dbReference type="SUPFAM" id="SSF46689">
    <property type="entry name" value="Homeodomain-like"/>
    <property type="match status" value="1"/>
</dbReference>
<dbReference type="AlphaFoldDB" id="A0A067CE42"/>
<proteinExistence type="predicted"/>
<dbReference type="GeneID" id="24131408"/>
<evidence type="ECO:0000256" key="1">
    <source>
        <dbReference type="PROSITE-ProRule" id="PRU00108"/>
    </source>
</evidence>